<name>A0ACC0WYD3_9ROSI</name>
<dbReference type="EMBL" id="CM047750">
    <property type="protein sequence ID" value="KAJ0006925.1"/>
    <property type="molecule type" value="Genomic_DNA"/>
</dbReference>
<protein>
    <submittedName>
        <fullName evidence="1">Uncharacterized protein</fullName>
    </submittedName>
</protein>
<proteinExistence type="predicted"/>
<evidence type="ECO:0000313" key="2">
    <source>
        <dbReference type="Proteomes" id="UP001163603"/>
    </source>
</evidence>
<gene>
    <name evidence="1" type="ORF">Pint_30450</name>
</gene>
<accession>A0ACC0WYD3</accession>
<organism evidence="1 2">
    <name type="scientific">Pistacia integerrima</name>
    <dbReference type="NCBI Taxonomy" id="434235"/>
    <lineage>
        <taxon>Eukaryota</taxon>
        <taxon>Viridiplantae</taxon>
        <taxon>Streptophyta</taxon>
        <taxon>Embryophyta</taxon>
        <taxon>Tracheophyta</taxon>
        <taxon>Spermatophyta</taxon>
        <taxon>Magnoliopsida</taxon>
        <taxon>eudicotyledons</taxon>
        <taxon>Gunneridae</taxon>
        <taxon>Pentapetalae</taxon>
        <taxon>rosids</taxon>
        <taxon>malvids</taxon>
        <taxon>Sapindales</taxon>
        <taxon>Anacardiaceae</taxon>
        <taxon>Pistacia</taxon>
    </lineage>
</organism>
<dbReference type="Proteomes" id="UP001163603">
    <property type="component" value="Chromosome 15"/>
</dbReference>
<evidence type="ECO:0000313" key="1">
    <source>
        <dbReference type="EMBL" id="KAJ0006925.1"/>
    </source>
</evidence>
<keyword evidence="2" id="KW-1185">Reference proteome</keyword>
<sequence length="268" mass="30801">MAQELVCASDLAVDDLYFSALFDEEVDDQQAILPVSDSKYAEELQFQEALMASTVHSQMTNRSDITNPSPPPLRIIEVTGDHHKVRFLDPEESMEMPMVELESGESSKSFCEICAERKEIDEMPLLLKGVLEIWEEAICEQMFDVSQRFYCPFKDCSAMLVTENDGQVITSSECPFCHRLFCAQCYVPWHCGIECEEFQRLNVDERGREDLMVRELAKEKKWGRCPKCKYYVERTDGCPTYGLCRCKFEFCYGCGTEWNGSHGGCQRQ</sequence>
<comment type="caution">
    <text evidence="1">The sequence shown here is derived from an EMBL/GenBank/DDBJ whole genome shotgun (WGS) entry which is preliminary data.</text>
</comment>
<reference evidence="2" key="1">
    <citation type="journal article" date="2023" name="G3 (Bethesda)">
        <title>Genome assembly and association tests identify interacting loci associated with vigor, precocity, and sex in interspecific pistachio rootstocks.</title>
        <authorList>
            <person name="Palmer W."/>
            <person name="Jacygrad E."/>
            <person name="Sagayaradj S."/>
            <person name="Cavanaugh K."/>
            <person name="Han R."/>
            <person name="Bertier L."/>
            <person name="Beede B."/>
            <person name="Kafkas S."/>
            <person name="Golino D."/>
            <person name="Preece J."/>
            <person name="Michelmore R."/>
        </authorList>
    </citation>
    <scope>NUCLEOTIDE SEQUENCE [LARGE SCALE GENOMIC DNA]</scope>
</reference>